<evidence type="ECO:0000256" key="1">
    <source>
        <dbReference type="SAM" id="MobiDB-lite"/>
    </source>
</evidence>
<feature type="region of interest" description="Disordered" evidence="1">
    <location>
        <begin position="1"/>
        <end position="29"/>
    </location>
</feature>
<proteinExistence type="predicted"/>
<dbReference type="EMBL" id="JBHSEH010000009">
    <property type="protein sequence ID" value="MFC4426466.1"/>
    <property type="molecule type" value="Genomic_DNA"/>
</dbReference>
<protein>
    <submittedName>
        <fullName evidence="2">Uncharacterized protein</fullName>
    </submittedName>
</protein>
<gene>
    <name evidence="2" type="ORF">ACFOZ9_09595</name>
</gene>
<reference evidence="3" key="1">
    <citation type="journal article" date="2019" name="Int. J. Syst. Evol. Microbiol.">
        <title>The Global Catalogue of Microorganisms (GCM) 10K type strain sequencing project: providing services to taxonomists for standard genome sequencing and annotation.</title>
        <authorList>
            <consortium name="The Broad Institute Genomics Platform"/>
            <consortium name="The Broad Institute Genome Sequencing Center for Infectious Disease"/>
            <person name="Wu L."/>
            <person name="Ma J."/>
        </authorList>
    </citation>
    <scope>NUCLEOTIDE SEQUENCE [LARGE SCALE GENOMIC DNA]</scope>
    <source>
        <strain evidence="3">CCUG 56029</strain>
    </source>
</reference>
<organism evidence="2 3">
    <name type="scientific">Deinococcus navajonensis</name>
    <dbReference type="NCBI Taxonomy" id="309884"/>
    <lineage>
        <taxon>Bacteria</taxon>
        <taxon>Thermotogati</taxon>
        <taxon>Deinococcota</taxon>
        <taxon>Deinococci</taxon>
        <taxon>Deinococcales</taxon>
        <taxon>Deinococcaceae</taxon>
        <taxon>Deinococcus</taxon>
    </lineage>
</organism>
<dbReference type="Proteomes" id="UP001595998">
    <property type="component" value="Unassembled WGS sequence"/>
</dbReference>
<comment type="caution">
    <text evidence="2">The sequence shown here is derived from an EMBL/GenBank/DDBJ whole genome shotgun (WGS) entry which is preliminary data.</text>
</comment>
<evidence type="ECO:0000313" key="2">
    <source>
        <dbReference type="EMBL" id="MFC4426466.1"/>
    </source>
</evidence>
<keyword evidence="3" id="KW-1185">Reference proteome</keyword>
<accession>A0ABV8XLL2</accession>
<sequence length="173" mass="18731">MLPGSPLGPARPQATSPAPVSPPEPGHWENPTFELLITVRVLLELNQENRQALSGPVAVQLLRALEPLTRQRTLSAVQAAAVLDSINRALGSRGTRNLREARVRLEQRVQMELASSRYARGEDTPGIATFRLALLVPGGQGTVEAVSRHLSFNPFLQGVPASALRALLLNLKR</sequence>
<evidence type="ECO:0000313" key="3">
    <source>
        <dbReference type="Proteomes" id="UP001595998"/>
    </source>
</evidence>
<name>A0ABV8XLL2_9DEIO</name>